<feature type="transmembrane region" description="Helical" evidence="6">
    <location>
        <begin position="244"/>
        <end position="261"/>
    </location>
</feature>
<feature type="transmembrane region" description="Helical" evidence="6">
    <location>
        <begin position="183"/>
        <end position="203"/>
    </location>
</feature>
<dbReference type="RefSeq" id="WP_189354247.1">
    <property type="nucleotide sequence ID" value="NZ_BMYP01000038.1"/>
</dbReference>
<feature type="transmembrane region" description="Helical" evidence="6">
    <location>
        <begin position="267"/>
        <end position="285"/>
    </location>
</feature>
<dbReference type="InterPro" id="IPR050638">
    <property type="entry name" value="AA-Vitamin_Transporters"/>
</dbReference>
<dbReference type="Pfam" id="PF00892">
    <property type="entry name" value="EamA"/>
    <property type="match status" value="2"/>
</dbReference>
<keyword evidence="3 6" id="KW-0812">Transmembrane</keyword>
<feature type="transmembrane region" description="Helical" evidence="6">
    <location>
        <begin position="153"/>
        <end position="171"/>
    </location>
</feature>
<dbReference type="EMBL" id="BMYP01000038">
    <property type="protein sequence ID" value="GHD80492.1"/>
    <property type="molecule type" value="Genomic_DNA"/>
</dbReference>
<feature type="transmembrane region" description="Helical" evidence="6">
    <location>
        <begin position="67"/>
        <end position="87"/>
    </location>
</feature>
<evidence type="ECO:0000256" key="5">
    <source>
        <dbReference type="ARBA" id="ARBA00023136"/>
    </source>
</evidence>
<evidence type="ECO:0000256" key="6">
    <source>
        <dbReference type="SAM" id="Phobius"/>
    </source>
</evidence>
<keyword evidence="4 6" id="KW-1133">Transmembrane helix</keyword>
<evidence type="ECO:0000259" key="7">
    <source>
        <dbReference type="Pfam" id="PF00892"/>
    </source>
</evidence>
<keyword evidence="9" id="KW-1185">Reference proteome</keyword>
<feature type="domain" description="EamA" evidence="7">
    <location>
        <begin position="154"/>
        <end position="284"/>
    </location>
</feature>
<feature type="transmembrane region" description="Helical" evidence="6">
    <location>
        <begin position="99"/>
        <end position="117"/>
    </location>
</feature>
<evidence type="ECO:0000256" key="2">
    <source>
        <dbReference type="ARBA" id="ARBA00007362"/>
    </source>
</evidence>
<gene>
    <name evidence="8" type="ORF">GCM10011419_25230</name>
</gene>
<name>A0ABQ3HBG3_9NEIS</name>
<comment type="caution">
    <text evidence="8">The sequence shown here is derived from an EMBL/GenBank/DDBJ whole genome shotgun (WGS) entry which is preliminary data.</text>
</comment>
<feature type="domain" description="EamA" evidence="7">
    <location>
        <begin position="11"/>
        <end position="137"/>
    </location>
</feature>
<keyword evidence="5 6" id="KW-0472">Membrane</keyword>
<reference evidence="9" key="1">
    <citation type="journal article" date="2019" name="Int. J. Syst. Evol. Microbiol.">
        <title>The Global Catalogue of Microorganisms (GCM) 10K type strain sequencing project: providing services to taxonomists for standard genome sequencing and annotation.</title>
        <authorList>
            <consortium name="The Broad Institute Genomics Platform"/>
            <consortium name="The Broad Institute Genome Sequencing Center for Infectious Disease"/>
            <person name="Wu L."/>
            <person name="Ma J."/>
        </authorList>
    </citation>
    <scope>NUCLEOTIDE SEQUENCE [LARGE SCALE GENOMIC DNA]</scope>
    <source>
        <strain evidence="9">KCTC 23713</strain>
    </source>
</reference>
<dbReference type="SUPFAM" id="SSF103481">
    <property type="entry name" value="Multidrug resistance efflux transporter EmrE"/>
    <property type="match status" value="2"/>
</dbReference>
<evidence type="ECO:0000256" key="4">
    <source>
        <dbReference type="ARBA" id="ARBA00022989"/>
    </source>
</evidence>
<accession>A0ABQ3HBG3</accession>
<protein>
    <submittedName>
        <fullName evidence="8">Membrane protein</fullName>
    </submittedName>
</protein>
<evidence type="ECO:0000256" key="1">
    <source>
        <dbReference type="ARBA" id="ARBA00004141"/>
    </source>
</evidence>
<comment type="similarity">
    <text evidence="2">Belongs to the EamA transporter family.</text>
</comment>
<comment type="subcellular location">
    <subcellularLocation>
        <location evidence="1">Membrane</location>
        <topology evidence="1">Multi-pass membrane protein</topology>
    </subcellularLocation>
</comment>
<dbReference type="PANTHER" id="PTHR32322:SF2">
    <property type="entry name" value="EAMA DOMAIN-CONTAINING PROTEIN"/>
    <property type="match status" value="1"/>
</dbReference>
<organism evidence="8 9">
    <name type="scientific">Vogesella fluminis</name>
    <dbReference type="NCBI Taxonomy" id="1069161"/>
    <lineage>
        <taxon>Bacteria</taxon>
        <taxon>Pseudomonadati</taxon>
        <taxon>Pseudomonadota</taxon>
        <taxon>Betaproteobacteria</taxon>
        <taxon>Neisseriales</taxon>
        <taxon>Chromobacteriaceae</taxon>
        <taxon>Vogesella</taxon>
    </lineage>
</organism>
<evidence type="ECO:0000256" key="3">
    <source>
        <dbReference type="ARBA" id="ARBA00022692"/>
    </source>
</evidence>
<dbReference type="InterPro" id="IPR037185">
    <property type="entry name" value="EmrE-like"/>
</dbReference>
<feature type="transmembrane region" description="Helical" evidence="6">
    <location>
        <begin position="124"/>
        <end position="141"/>
    </location>
</feature>
<dbReference type="Proteomes" id="UP000662678">
    <property type="component" value="Unassembled WGS sequence"/>
</dbReference>
<evidence type="ECO:0000313" key="9">
    <source>
        <dbReference type="Proteomes" id="UP000662678"/>
    </source>
</evidence>
<dbReference type="InterPro" id="IPR000620">
    <property type="entry name" value="EamA_dom"/>
</dbReference>
<feature type="transmembrane region" description="Helical" evidence="6">
    <location>
        <begin position="209"/>
        <end position="232"/>
    </location>
</feature>
<evidence type="ECO:0000313" key="8">
    <source>
        <dbReference type="EMBL" id="GHD80492.1"/>
    </source>
</evidence>
<dbReference type="PANTHER" id="PTHR32322">
    <property type="entry name" value="INNER MEMBRANE TRANSPORTER"/>
    <property type="match status" value="1"/>
</dbReference>
<sequence length="290" mass="30729">MNTTHRTQLQLSIAMILAGTTPLASQIIGHGLPPFTAGTLRFAMALPLLYGLMRYQRQAWPRPPRRDLGLLLLQAACGSIGYTSLLILGMQQTRVSDAAILSATLPAVTALLGWLLLGSRPGLRLMLAIALATAGACTLQWPGSRPDGQASHWLGNALVLTAVMCEGLFILLQRRLSQPIPPLSLSCMLCLLALLLSVPLALLEPQSHWSGSAVLGCLYYAALPTALGYWLWYSGAATLGASRAALFTVIMPLTATVLGVLNGEALYGVQVLGLLITLLALWLAATSPQA</sequence>
<proteinExistence type="inferred from homology"/>
<feature type="transmembrane region" description="Helical" evidence="6">
    <location>
        <begin position="35"/>
        <end position="55"/>
    </location>
</feature>